<proteinExistence type="predicted"/>
<dbReference type="AlphaFoldDB" id="A0A482XVB5"/>
<name>A0A482XVB5_LAOST</name>
<keyword evidence="2" id="KW-1185">Reference proteome</keyword>
<protein>
    <submittedName>
        <fullName evidence="1">Uncharacterized protein</fullName>
    </submittedName>
</protein>
<reference evidence="1 2" key="1">
    <citation type="journal article" date="2017" name="Gigascience">
        <title>Genome sequence of the small brown planthopper, Laodelphax striatellus.</title>
        <authorList>
            <person name="Zhu J."/>
            <person name="Jiang F."/>
            <person name="Wang X."/>
            <person name="Yang P."/>
            <person name="Bao Y."/>
            <person name="Zhao W."/>
            <person name="Wang W."/>
            <person name="Lu H."/>
            <person name="Wang Q."/>
            <person name="Cui N."/>
            <person name="Li J."/>
            <person name="Chen X."/>
            <person name="Luo L."/>
            <person name="Yu J."/>
            <person name="Kang L."/>
            <person name="Cui F."/>
        </authorList>
    </citation>
    <scope>NUCLEOTIDE SEQUENCE [LARGE SCALE GENOMIC DNA]</scope>
    <source>
        <strain evidence="1">Lst14</strain>
    </source>
</reference>
<evidence type="ECO:0000313" key="2">
    <source>
        <dbReference type="Proteomes" id="UP000291343"/>
    </source>
</evidence>
<gene>
    <name evidence="1" type="ORF">LSTR_LSTR008443</name>
</gene>
<accession>A0A482XVB5</accession>
<dbReference type="InParanoid" id="A0A482XVB5"/>
<dbReference type="SMR" id="A0A482XVB5"/>
<sequence length="117" mass="13166">MSAGAENQSEGKSSCRRFGAGDSCLLWTTTIARDDDDSVKYFGRNAANNNRALIGVLRCVLCCSRRHPNSQRYWLSSLSPAPQHRTGPPRLETFSVSELSFPLWRGLFRPEQLPFFV</sequence>
<dbReference type="EMBL" id="QKKF02000377">
    <property type="protein sequence ID" value="RZF49157.1"/>
    <property type="molecule type" value="Genomic_DNA"/>
</dbReference>
<dbReference type="Proteomes" id="UP000291343">
    <property type="component" value="Unassembled WGS sequence"/>
</dbReference>
<evidence type="ECO:0000313" key="1">
    <source>
        <dbReference type="EMBL" id="RZF49157.1"/>
    </source>
</evidence>
<comment type="caution">
    <text evidence="1">The sequence shown here is derived from an EMBL/GenBank/DDBJ whole genome shotgun (WGS) entry which is preliminary data.</text>
</comment>
<organism evidence="1 2">
    <name type="scientific">Laodelphax striatellus</name>
    <name type="common">Small brown planthopper</name>
    <name type="synonym">Delphax striatella</name>
    <dbReference type="NCBI Taxonomy" id="195883"/>
    <lineage>
        <taxon>Eukaryota</taxon>
        <taxon>Metazoa</taxon>
        <taxon>Ecdysozoa</taxon>
        <taxon>Arthropoda</taxon>
        <taxon>Hexapoda</taxon>
        <taxon>Insecta</taxon>
        <taxon>Pterygota</taxon>
        <taxon>Neoptera</taxon>
        <taxon>Paraneoptera</taxon>
        <taxon>Hemiptera</taxon>
        <taxon>Auchenorrhyncha</taxon>
        <taxon>Fulgoroidea</taxon>
        <taxon>Delphacidae</taxon>
        <taxon>Criomorphinae</taxon>
        <taxon>Laodelphax</taxon>
    </lineage>
</organism>